<sequence>MWQARNHSPRMTRVFFACSRKREHDPSREWRPRPWDWRATSALVHLSLEVRLALCQPVKMSYVTGNPK</sequence>
<reference evidence="1 2" key="1">
    <citation type="submission" date="2019-02" db="EMBL/GenBank/DDBJ databases">
        <title>Deep-cultivation of Planctomycetes and their phenomic and genomic characterization uncovers novel biology.</title>
        <authorList>
            <person name="Wiegand S."/>
            <person name="Jogler M."/>
            <person name="Boedeker C."/>
            <person name="Pinto D."/>
            <person name="Vollmers J."/>
            <person name="Rivas-Marin E."/>
            <person name="Kohn T."/>
            <person name="Peeters S.H."/>
            <person name="Heuer A."/>
            <person name="Rast P."/>
            <person name="Oberbeckmann S."/>
            <person name="Bunk B."/>
            <person name="Jeske O."/>
            <person name="Meyerdierks A."/>
            <person name="Storesund J.E."/>
            <person name="Kallscheuer N."/>
            <person name="Luecker S."/>
            <person name="Lage O.M."/>
            <person name="Pohl T."/>
            <person name="Merkel B.J."/>
            <person name="Hornburger P."/>
            <person name="Mueller R.-W."/>
            <person name="Bruemmer F."/>
            <person name="Labrenz M."/>
            <person name="Spormann A.M."/>
            <person name="Op den Camp H."/>
            <person name="Overmann J."/>
            <person name="Amann R."/>
            <person name="Jetten M.S.M."/>
            <person name="Mascher T."/>
            <person name="Medema M.H."/>
            <person name="Devos D.P."/>
            <person name="Kaster A.-K."/>
            <person name="Ovreas L."/>
            <person name="Rohde M."/>
            <person name="Galperin M.Y."/>
            <person name="Jogler C."/>
        </authorList>
    </citation>
    <scope>NUCLEOTIDE SEQUENCE [LARGE SCALE GENOMIC DNA]</scope>
    <source>
        <strain evidence="1 2">Pan216</strain>
    </source>
</reference>
<evidence type="ECO:0000313" key="1">
    <source>
        <dbReference type="EMBL" id="QDU61201.1"/>
    </source>
</evidence>
<name>A0A518B2I2_9BACT</name>
<dbReference type="EMBL" id="CP036279">
    <property type="protein sequence ID" value="QDU61201.1"/>
    <property type="molecule type" value="Genomic_DNA"/>
</dbReference>
<gene>
    <name evidence="1" type="ORF">Pan216_20550</name>
</gene>
<accession>A0A518B2I2</accession>
<evidence type="ECO:0000313" key="2">
    <source>
        <dbReference type="Proteomes" id="UP000317093"/>
    </source>
</evidence>
<dbReference type="Proteomes" id="UP000317093">
    <property type="component" value="Chromosome"/>
</dbReference>
<organism evidence="1 2">
    <name type="scientific">Kolteria novifilia</name>
    <dbReference type="NCBI Taxonomy" id="2527975"/>
    <lineage>
        <taxon>Bacteria</taxon>
        <taxon>Pseudomonadati</taxon>
        <taxon>Planctomycetota</taxon>
        <taxon>Planctomycetia</taxon>
        <taxon>Kolteriales</taxon>
        <taxon>Kolteriaceae</taxon>
        <taxon>Kolteria</taxon>
    </lineage>
</organism>
<keyword evidence="2" id="KW-1185">Reference proteome</keyword>
<dbReference type="AlphaFoldDB" id="A0A518B2I2"/>
<protein>
    <submittedName>
        <fullName evidence="1">Uncharacterized protein</fullName>
    </submittedName>
</protein>
<dbReference type="KEGG" id="knv:Pan216_20550"/>
<proteinExistence type="predicted"/>